<feature type="domain" description="VOC" evidence="1">
    <location>
        <begin position="21"/>
        <end position="133"/>
    </location>
</feature>
<evidence type="ECO:0000313" key="2">
    <source>
        <dbReference type="EMBL" id="SIN19592.1"/>
    </source>
</evidence>
<accession>A0A1N5ZCL2</accession>
<evidence type="ECO:0000313" key="3">
    <source>
        <dbReference type="Proteomes" id="UP000185124"/>
    </source>
</evidence>
<dbReference type="InterPro" id="IPR052164">
    <property type="entry name" value="Anthracycline_SecMetBiosynth"/>
</dbReference>
<dbReference type="PANTHER" id="PTHR33993">
    <property type="entry name" value="GLYOXALASE-RELATED"/>
    <property type="match status" value="1"/>
</dbReference>
<dbReference type="EMBL" id="FSQT01000002">
    <property type="protein sequence ID" value="SIN19592.1"/>
    <property type="molecule type" value="Genomic_DNA"/>
</dbReference>
<dbReference type="SUPFAM" id="SSF54593">
    <property type="entry name" value="Glyoxalase/Bleomycin resistance protein/Dihydroxybiphenyl dioxygenase"/>
    <property type="match status" value="1"/>
</dbReference>
<dbReference type="InterPro" id="IPR029068">
    <property type="entry name" value="Glyas_Bleomycin-R_OHBP_Dase"/>
</dbReference>
<dbReference type="InterPro" id="IPR037523">
    <property type="entry name" value="VOC_core"/>
</dbReference>
<sequence length="134" mass="14750">MSYPAGTMRSMSEPSPHRHHAIDYVELTVTDLDRAKRFYAEAFDWQFNDYGPGYAGIRSPHGDSAAEVGGLRADQEVRTGGPLVLLYSTDLDRSVQAVEDAGGQVVNGPYEFPGGRRFHFTDPSGNELGVWSEL</sequence>
<keyword evidence="3" id="KW-1185">Reference proteome</keyword>
<proteinExistence type="predicted"/>
<dbReference type="PANTHER" id="PTHR33993:SF1">
    <property type="entry name" value="GLYOXALASE FAMILY PROTEIN"/>
    <property type="match status" value="1"/>
</dbReference>
<organism evidence="2 3">
    <name type="scientific">Micromonospora cremea</name>
    <dbReference type="NCBI Taxonomy" id="709881"/>
    <lineage>
        <taxon>Bacteria</taxon>
        <taxon>Bacillati</taxon>
        <taxon>Actinomycetota</taxon>
        <taxon>Actinomycetes</taxon>
        <taxon>Micromonosporales</taxon>
        <taxon>Micromonosporaceae</taxon>
        <taxon>Micromonospora</taxon>
    </lineage>
</organism>
<evidence type="ECO:0000259" key="1">
    <source>
        <dbReference type="PROSITE" id="PS51819"/>
    </source>
</evidence>
<dbReference type="CDD" id="cd07247">
    <property type="entry name" value="SgaA_N_like"/>
    <property type="match status" value="1"/>
</dbReference>
<gene>
    <name evidence="2" type="ORF">SAMN04489832_3863</name>
</gene>
<name>A0A1N5ZCL2_9ACTN</name>
<dbReference type="InterPro" id="IPR004360">
    <property type="entry name" value="Glyas_Fos-R_dOase_dom"/>
</dbReference>
<dbReference type="Gene3D" id="3.10.180.10">
    <property type="entry name" value="2,3-Dihydroxybiphenyl 1,2-Dioxygenase, domain 1"/>
    <property type="match status" value="1"/>
</dbReference>
<dbReference type="PROSITE" id="PS51819">
    <property type="entry name" value="VOC"/>
    <property type="match status" value="1"/>
</dbReference>
<dbReference type="Pfam" id="PF00903">
    <property type="entry name" value="Glyoxalase"/>
    <property type="match status" value="1"/>
</dbReference>
<dbReference type="Proteomes" id="UP000185124">
    <property type="component" value="Unassembled WGS sequence"/>
</dbReference>
<reference evidence="3" key="1">
    <citation type="submission" date="2016-12" db="EMBL/GenBank/DDBJ databases">
        <authorList>
            <person name="Varghese N."/>
            <person name="Submissions S."/>
        </authorList>
    </citation>
    <scope>NUCLEOTIDE SEQUENCE [LARGE SCALE GENOMIC DNA]</scope>
    <source>
        <strain evidence="3">DSM 45599</strain>
    </source>
</reference>
<dbReference type="AlphaFoldDB" id="A0A1N5ZCL2"/>
<protein>
    <recommendedName>
        <fullName evidence="1">VOC domain-containing protein</fullName>
    </recommendedName>
</protein>